<reference evidence="1" key="2">
    <citation type="submission" date="2019-07" db="EMBL/GenBank/DDBJ databases">
        <authorList>
            <person name="Yang Y."/>
            <person name="Bocs S."/>
            <person name="Baudouin L."/>
        </authorList>
    </citation>
    <scope>NUCLEOTIDE SEQUENCE</scope>
    <source>
        <tissue evidence="1">Spear leaf of Hainan Tall coconut</tissue>
    </source>
</reference>
<name>A0A8K0IX32_COCNU</name>
<comment type="caution">
    <text evidence="1">The sequence shown here is derived from an EMBL/GenBank/DDBJ whole genome shotgun (WGS) entry which is preliminary data.</text>
</comment>
<keyword evidence="2" id="KW-1185">Reference proteome</keyword>
<dbReference type="EMBL" id="CM017886">
    <property type="protein sequence ID" value="KAG1369888.1"/>
    <property type="molecule type" value="Genomic_DNA"/>
</dbReference>
<accession>A0A8K0IX32</accession>
<protein>
    <submittedName>
        <fullName evidence="1">Uncharacterized protein</fullName>
    </submittedName>
</protein>
<proteinExistence type="predicted"/>
<evidence type="ECO:0000313" key="2">
    <source>
        <dbReference type="Proteomes" id="UP000797356"/>
    </source>
</evidence>
<evidence type="ECO:0000313" key="1">
    <source>
        <dbReference type="EMBL" id="KAG1369888.1"/>
    </source>
</evidence>
<reference evidence="1" key="1">
    <citation type="journal article" date="2017" name="Gigascience">
        <title>The genome draft of coconut (Cocos nucifera).</title>
        <authorList>
            <person name="Xiao Y."/>
            <person name="Xu P."/>
            <person name="Fan H."/>
            <person name="Baudouin L."/>
            <person name="Xia W."/>
            <person name="Bocs S."/>
            <person name="Xu J."/>
            <person name="Li Q."/>
            <person name="Guo A."/>
            <person name="Zhou L."/>
            <person name="Li J."/>
            <person name="Wu Y."/>
            <person name="Ma Z."/>
            <person name="Armero A."/>
            <person name="Issali A.E."/>
            <person name="Liu N."/>
            <person name="Peng M."/>
            <person name="Yang Y."/>
        </authorList>
    </citation>
    <scope>NUCLEOTIDE SEQUENCE</scope>
    <source>
        <tissue evidence="1">Spear leaf of Hainan Tall coconut</tissue>
    </source>
</reference>
<dbReference type="Proteomes" id="UP000797356">
    <property type="component" value="Chromosome 15"/>
</dbReference>
<sequence length="174" mass="19279">MSKDRALKEEEVRLFCSILILAEVFCEGGGFIRERVKHGTIKVVEEYKISSNFRSKVAEGAIFIYHLGFKEHLEKVKKSSLEVDVSYIILWVKEPIDGEDKESEATSFETVTPSDIVTAAVAITADIEALVPDEAQANIHSEDFANIPSLAPAVDFEEDLTKDQSSQKVNAEAS</sequence>
<organism evidence="1 2">
    <name type="scientific">Cocos nucifera</name>
    <name type="common">Coconut palm</name>
    <dbReference type="NCBI Taxonomy" id="13894"/>
    <lineage>
        <taxon>Eukaryota</taxon>
        <taxon>Viridiplantae</taxon>
        <taxon>Streptophyta</taxon>
        <taxon>Embryophyta</taxon>
        <taxon>Tracheophyta</taxon>
        <taxon>Spermatophyta</taxon>
        <taxon>Magnoliopsida</taxon>
        <taxon>Liliopsida</taxon>
        <taxon>Arecaceae</taxon>
        <taxon>Arecoideae</taxon>
        <taxon>Cocoseae</taxon>
        <taxon>Attaleinae</taxon>
        <taxon>Cocos</taxon>
    </lineage>
</organism>
<dbReference type="AlphaFoldDB" id="A0A8K0IX32"/>
<gene>
    <name evidence="1" type="ORF">COCNU_15G002540</name>
</gene>